<proteinExistence type="predicted"/>
<dbReference type="EMBL" id="BQXS01012048">
    <property type="protein sequence ID" value="GKT19374.1"/>
    <property type="molecule type" value="Genomic_DNA"/>
</dbReference>
<dbReference type="Proteomes" id="UP001057375">
    <property type="component" value="Unassembled WGS sequence"/>
</dbReference>
<comment type="caution">
    <text evidence="2">The sequence shown here is derived from an EMBL/GenBank/DDBJ whole genome shotgun (WGS) entry which is preliminary data.</text>
</comment>
<reference evidence="2" key="1">
    <citation type="submission" date="2022-03" db="EMBL/GenBank/DDBJ databases">
        <title>Draft genome sequence of Aduncisulcus paluster, a free-living microaerophilic Fornicata.</title>
        <authorList>
            <person name="Yuyama I."/>
            <person name="Kume K."/>
            <person name="Tamura T."/>
            <person name="Inagaki Y."/>
            <person name="Hashimoto T."/>
        </authorList>
    </citation>
    <scope>NUCLEOTIDE SEQUENCE</scope>
    <source>
        <strain evidence="2">NY0171</strain>
    </source>
</reference>
<sequence>SNRVGRSHNHDAEDSSGSSGDDDEKERARIMKGGPSTLKTRYRDVVPITARNKKDIFHGVFRDDEHIQQFLDTIPVDDTPGVNGVDYEDMADFILEHGVLNAQRKTVDPALGPDPPAWSFSLPSRVARYGIEPTYMLMKWIENDCVVDTAFAKEISSVTKRSPEFIKRWFITRKMKGWSMHSYAILCRLNEERLIEWERERRISLHSRGHKK</sequence>
<feature type="region of interest" description="Disordered" evidence="1">
    <location>
        <begin position="1"/>
        <end position="36"/>
    </location>
</feature>
<evidence type="ECO:0000313" key="2">
    <source>
        <dbReference type="EMBL" id="GKT19374.1"/>
    </source>
</evidence>
<evidence type="ECO:0000256" key="1">
    <source>
        <dbReference type="SAM" id="MobiDB-lite"/>
    </source>
</evidence>
<organism evidence="2 3">
    <name type="scientific">Aduncisulcus paluster</name>
    <dbReference type="NCBI Taxonomy" id="2918883"/>
    <lineage>
        <taxon>Eukaryota</taxon>
        <taxon>Metamonada</taxon>
        <taxon>Carpediemonas-like organisms</taxon>
        <taxon>Aduncisulcus</taxon>
    </lineage>
</organism>
<accession>A0ABQ5JVW0</accession>
<gene>
    <name evidence="2" type="ORF">ADUPG1_011489</name>
</gene>
<evidence type="ECO:0008006" key="4">
    <source>
        <dbReference type="Google" id="ProtNLM"/>
    </source>
</evidence>
<feature type="non-terminal residue" evidence="2">
    <location>
        <position position="1"/>
    </location>
</feature>
<protein>
    <recommendedName>
        <fullName evidence="4">Transposase</fullName>
    </recommendedName>
</protein>
<evidence type="ECO:0000313" key="3">
    <source>
        <dbReference type="Proteomes" id="UP001057375"/>
    </source>
</evidence>
<name>A0ABQ5JVW0_9EUKA</name>
<keyword evidence="3" id="KW-1185">Reference proteome</keyword>